<evidence type="ECO:0000256" key="1">
    <source>
        <dbReference type="ARBA" id="ARBA00004123"/>
    </source>
</evidence>
<feature type="domain" description="DNA-directed DNA polymerase family B exonuclease" evidence="15">
    <location>
        <begin position="485"/>
        <end position="703"/>
    </location>
</feature>
<dbReference type="NCBIfam" id="TIGR00592">
    <property type="entry name" value="pol2"/>
    <property type="match status" value="1"/>
</dbReference>
<dbReference type="Gene3D" id="3.30.420.10">
    <property type="entry name" value="Ribonuclease H-like superfamily/Ribonuclease H"/>
    <property type="match status" value="1"/>
</dbReference>
<dbReference type="EC" id="2.7.7.7" evidence="12"/>
<evidence type="ECO:0000259" key="14">
    <source>
        <dbReference type="Pfam" id="PF00136"/>
    </source>
</evidence>
<dbReference type="GO" id="GO:0006273">
    <property type="term" value="P:lagging strand elongation"/>
    <property type="evidence" value="ECO:0007669"/>
    <property type="project" value="TreeGrafter"/>
</dbReference>
<feature type="domain" description="Zinc finger DNA-directed DNA polymerase family B alpha" evidence="16">
    <location>
        <begin position="1238"/>
        <end position="1397"/>
    </location>
</feature>
<dbReference type="InterPro" id="IPR017964">
    <property type="entry name" value="DNA-dir_DNA_pol_B_CS"/>
</dbReference>
<dbReference type="InterPro" id="IPR043502">
    <property type="entry name" value="DNA/RNA_pol_sf"/>
</dbReference>
<dbReference type="SUPFAM" id="SSF53098">
    <property type="entry name" value="Ribonuclease H-like"/>
    <property type="match status" value="1"/>
</dbReference>
<dbReference type="PANTHER" id="PTHR45861:SF1">
    <property type="entry name" value="DNA POLYMERASE ALPHA CATALYTIC SUBUNIT"/>
    <property type="match status" value="1"/>
</dbReference>
<comment type="similarity">
    <text evidence="2 12">Belongs to the DNA polymerase type-B family.</text>
</comment>
<feature type="region of interest" description="Disordered" evidence="13">
    <location>
        <begin position="1"/>
        <end position="173"/>
    </location>
</feature>
<dbReference type="InterPro" id="IPR012337">
    <property type="entry name" value="RNaseH-like_sf"/>
</dbReference>
<dbReference type="SMART" id="SM00486">
    <property type="entry name" value="POLBc"/>
    <property type="match status" value="1"/>
</dbReference>
<evidence type="ECO:0000256" key="11">
    <source>
        <dbReference type="ARBA" id="ARBA00023242"/>
    </source>
</evidence>
<proteinExistence type="inferred from homology"/>
<protein>
    <recommendedName>
        <fullName evidence="12">DNA polymerase</fullName>
        <ecNumber evidence="12">2.7.7.7</ecNumber>
    </recommendedName>
</protein>
<dbReference type="PRINTS" id="PR00106">
    <property type="entry name" value="DNAPOLB"/>
</dbReference>
<feature type="compositionally biased region" description="Basic residues" evidence="13">
    <location>
        <begin position="117"/>
        <end position="127"/>
    </location>
</feature>
<dbReference type="InterPro" id="IPR015088">
    <property type="entry name" value="Znf_DNA-dir_DNA_pol_B_alpha"/>
</dbReference>
<sequence>MSNRPRRDSKAVTDNARSKSIELLKRARATGEKGSSQLDEVEQQEDDYKNKKSSKRDKLKVKDEQEEEEEEDEETKKRKLEDFIVDDEGFGYLDTESEDEDYEEGSGSEGEAQETRRGRKKTTKKSKKEGDKKTSGKKAPEKKEPQLAPESNRIQQFLSKVTSNVSNSTNSNPFLQFKKTQTVKNEAEDDMESYLLDLAANPNTDVDFDGIEEEIEMAKQIEMEFEAERLKLRESKLSEVDRSVSVAKLPTPATLANDGGVDEDEDFNFDSDDESTPAAVVQQPVPAVVSKPKPLAKKLPLVSPKLQNNWWNESTDSVVNVKGLKEVTPTDVELVVKNKNDLEFFMMAAEEDRQGRILLFGKIKLSKAQSAYSNNGFASCCVMIENMQRNVFLLPRDYCVDEKGDPTTLEPTTKMVEEEVANLMKKHKITGYTLKKVKRTSCFDYQVPQKNIPIGKTLEVWKLSYPSSFPALENSISGKTFKCAYGITSSPLELFILKRKIMGPSWLTVKNPNFVFSPKRTHCRYECNVNSFKDVKTSEAKAPSPPLVVMSISTKSINNGANPEIVMISAVINEHVSTDGPTTEKDKVKYITAIRPLVSGQIINKDSSKPNLQVCTNERDLLTFFIETIACIDPDVIAGHNVIGYDIEVIYNRLEKLKVVDWSCIGRLKKSQYDRRNKVPGRLICDSYLVCKEFLKEKNYSLVELCKSQLNMEKQEINYLAIESYFTTPKRLNILIELNENDCYVIFLLLFKLLAFPLTKQLTNIAGNLWDKSMKSNRAERIEYLLLHNFYEKKYLLPDKNDKFANANTEIQKYSGGLVLQPKVDFYDRYVVLLDFNSLYPSIIQEFNVCFTTIQRMKEDDGKTWKEAEPPGSSTQKGILPKVLQSLVSKRKEIKKRLDSERESVVKQQLDIQQQAVKLIANSMYGCLGFSNSRFYALPLAQLVTRKGRENLQISANIVAKLHYEVIYGDTDSLMIYTGVSTFEEAEKIGKEIQKKINDTYRGSVLEMGLDAIFKRLLLLKKKKYASLKESRLLDGTLKQTQENKGLDIVRRDWCDLTKDIGQYILNLILSGEERIKLFTNLKEYLENIRKQLGECSIAVEKFIITKSLSRNPEEYNDGDTQPHVLVALEMKKKGTHVQPGDQIQYVICKGAQEWYSRAREPKDVAPEEIDIDWYLAQQILPPIERLTIPLGHENNDLAIWLGMSGSKYKNNANNHNNNGDHSNDSAQSMRYLSPTSDPKFKNCKPLCFLCPGCLKNYDYNGIVRIVHLENDTTRQDSGLSCPGCGFKTPAKKLINQLQIAIREYVKQNQGWEMKCTECEKVSNCFNSSYRCIRPQCRGKMTPILSSASFFNQISFFLKIFEGDLIRTDTCISDQDRATVNDMSDCIKSTLSKFEQYTTSMACVSQSQGLLNFASRRLHQHLISSTSN</sequence>
<dbReference type="GO" id="GO:0003682">
    <property type="term" value="F:chromatin binding"/>
    <property type="evidence" value="ECO:0007669"/>
    <property type="project" value="TreeGrafter"/>
</dbReference>
<dbReference type="InterPro" id="IPR023211">
    <property type="entry name" value="DNA_pol_palm_dom_sf"/>
</dbReference>
<dbReference type="GO" id="GO:0003697">
    <property type="term" value="F:single-stranded DNA binding"/>
    <property type="evidence" value="ECO:0007669"/>
    <property type="project" value="TreeGrafter"/>
</dbReference>
<dbReference type="Pfam" id="PF08996">
    <property type="entry name" value="zf-DNA_Pol"/>
    <property type="match status" value="1"/>
</dbReference>
<feature type="compositionally biased region" description="Acidic residues" evidence="13">
    <location>
        <begin position="64"/>
        <end position="73"/>
    </location>
</feature>
<dbReference type="GO" id="GO:0008270">
    <property type="term" value="F:zinc ion binding"/>
    <property type="evidence" value="ECO:0007669"/>
    <property type="project" value="UniProtKB-KW"/>
</dbReference>
<dbReference type="Gene3D" id="3.30.70.2820">
    <property type="match status" value="1"/>
</dbReference>
<dbReference type="SUPFAM" id="SSF56672">
    <property type="entry name" value="DNA/RNA polymerases"/>
    <property type="match status" value="1"/>
</dbReference>
<comment type="subcellular location">
    <subcellularLocation>
        <location evidence="1">Nucleus</location>
    </subcellularLocation>
</comment>
<dbReference type="Pfam" id="PF03104">
    <property type="entry name" value="DNA_pol_B_exo1"/>
    <property type="match status" value="1"/>
</dbReference>
<evidence type="ECO:0000256" key="13">
    <source>
        <dbReference type="SAM" id="MobiDB-lite"/>
    </source>
</evidence>
<dbReference type="GO" id="GO:0005658">
    <property type="term" value="C:alpha DNA polymerase:primase complex"/>
    <property type="evidence" value="ECO:0007669"/>
    <property type="project" value="TreeGrafter"/>
</dbReference>
<dbReference type="OrthoDB" id="6755010at2759"/>
<comment type="caution">
    <text evidence="17">The sequence shown here is derived from an EMBL/GenBank/DDBJ whole genome shotgun (WGS) entry which is preliminary data.</text>
</comment>
<dbReference type="CDD" id="cd05776">
    <property type="entry name" value="DNA_polB_alpha_exo"/>
    <property type="match status" value="1"/>
</dbReference>
<dbReference type="InterPro" id="IPR006134">
    <property type="entry name" value="DNA-dir_DNA_pol_B_multi_dom"/>
</dbReference>
<keyword evidence="7" id="KW-0863">Zinc-finger</keyword>
<keyword evidence="8" id="KW-0862">Zinc</keyword>
<feature type="compositionally biased region" description="Basic and acidic residues" evidence="13">
    <location>
        <begin position="128"/>
        <end position="145"/>
    </location>
</feature>
<dbReference type="CDD" id="cd05532">
    <property type="entry name" value="POLBc_alpha"/>
    <property type="match status" value="1"/>
</dbReference>
<dbReference type="GO" id="GO:0006272">
    <property type="term" value="P:leading strand elongation"/>
    <property type="evidence" value="ECO:0007669"/>
    <property type="project" value="TreeGrafter"/>
</dbReference>
<keyword evidence="5 12" id="KW-0235">DNA replication</keyword>
<dbReference type="InterPro" id="IPR006172">
    <property type="entry name" value="DNA-dir_DNA_pol_B"/>
</dbReference>
<dbReference type="InterPro" id="IPR038256">
    <property type="entry name" value="Pol_alpha_znc_sf"/>
</dbReference>
<dbReference type="PROSITE" id="PS00116">
    <property type="entry name" value="DNA_POLYMERASE_B"/>
    <property type="match status" value="1"/>
</dbReference>
<evidence type="ECO:0000259" key="15">
    <source>
        <dbReference type="Pfam" id="PF03104"/>
    </source>
</evidence>
<dbReference type="GO" id="GO:1902975">
    <property type="term" value="P:mitotic DNA replication initiation"/>
    <property type="evidence" value="ECO:0007669"/>
    <property type="project" value="InterPro"/>
</dbReference>
<dbReference type="InterPro" id="IPR036397">
    <property type="entry name" value="RNaseH_sf"/>
</dbReference>
<evidence type="ECO:0000256" key="5">
    <source>
        <dbReference type="ARBA" id="ARBA00022705"/>
    </source>
</evidence>
<evidence type="ECO:0000256" key="12">
    <source>
        <dbReference type="RuleBase" id="RU000442"/>
    </source>
</evidence>
<evidence type="ECO:0000256" key="4">
    <source>
        <dbReference type="ARBA" id="ARBA00022695"/>
    </source>
</evidence>
<feature type="region of interest" description="Disordered" evidence="13">
    <location>
        <begin position="252"/>
        <end position="279"/>
    </location>
</feature>
<dbReference type="InterPro" id="IPR006133">
    <property type="entry name" value="DNA-dir_DNA_pol_B_exonuc"/>
</dbReference>
<dbReference type="Pfam" id="PF00136">
    <property type="entry name" value="DNA_pol_B"/>
    <property type="match status" value="1"/>
</dbReference>
<keyword evidence="6" id="KW-0479">Metal-binding</keyword>
<evidence type="ECO:0000259" key="16">
    <source>
        <dbReference type="Pfam" id="PF08996"/>
    </source>
</evidence>
<dbReference type="Gene3D" id="6.10.10.100">
    <property type="match status" value="1"/>
</dbReference>
<feature type="compositionally biased region" description="Low complexity" evidence="13">
    <location>
        <begin position="161"/>
        <end position="172"/>
    </location>
</feature>
<evidence type="ECO:0000313" key="18">
    <source>
        <dbReference type="Proteomes" id="UP000695562"/>
    </source>
</evidence>
<dbReference type="Gene3D" id="1.10.3200.20">
    <property type="entry name" value="DNA Polymerase alpha, zinc finger"/>
    <property type="match status" value="1"/>
</dbReference>
<organism evidence="17 18">
    <name type="scientific">Polysphondylium violaceum</name>
    <dbReference type="NCBI Taxonomy" id="133409"/>
    <lineage>
        <taxon>Eukaryota</taxon>
        <taxon>Amoebozoa</taxon>
        <taxon>Evosea</taxon>
        <taxon>Eumycetozoa</taxon>
        <taxon>Dictyostelia</taxon>
        <taxon>Dictyosteliales</taxon>
        <taxon>Dictyosteliaceae</taxon>
        <taxon>Polysphondylium</taxon>
    </lineage>
</organism>
<evidence type="ECO:0000256" key="10">
    <source>
        <dbReference type="ARBA" id="ARBA00023125"/>
    </source>
</evidence>
<feature type="compositionally biased region" description="Basic and acidic residues" evidence="13">
    <location>
        <begin position="1"/>
        <end position="31"/>
    </location>
</feature>
<dbReference type="GO" id="GO:0000166">
    <property type="term" value="F:nucleotide binding"/>
    <property type="evidence" value="ECO:0007669"/>
    <property type="project" value="InterPro"/>
</dbReference>
<feature type="compositionally biased region" description="Low complexity" evidence="13">
    <location>
        <begin position="1212"/>
        <end position="1227"/>
    </location>
</feature>
<feature type="domain" description="DNA-directed DNA polymerase family B multifunctional" evidence="14">
    <location>
        <begin position="770"/>
        <end position="1188"/>
    </location>
</feature>
<gene>
    <name evidence="17" type="ORF">CYY_000705</name>
</gene>
<feature type="compositionally biased region" description="Acidic residues" evidence="13">
    <location>
        <begin position="260"/>
        <end position="275"/>
    </location>
</feature>
<dbReference type="EMBL" id="AJWJ01000014">
    <property type="protein sequence ID" value="KAF2077981.1"/>
    <property type="molecule type" value="Genomic_DNA"/>
</dbReference>
<feature type="compositionally biased region" description="Acidic residues" evidence="13">
    <location>
        <begin position="83"/>
        <end position="106"/>
    </location>
</feature>
<keyword evidence="4 12" id="KW-0548">Nucleotidyltransferase</keyword>
<keyword evidence="9 12" id="KW-0239">DNA-directed DNA polymerase</keyword>
<reference evidence="17" key="1">
    <citation type="submission" date="2020-01" db="EMBL/GenBank/DDBJ databases">
        <title>Development of genomics and gene disruption for Polysphondylium violaceum indicates a role for the polyketide synthase stlB in stalk morphogenesis.</title>
        <authorList>
            <person name="Narita B."/>
            <person name="Kawabe Y."/>
            <person name="Kin K."/>
            <person name="Saito T."/>
            <person name="Gibbs R."/>
            <person name="Kuspa A."/>
            <person name="Muzny D."/>
            <person name="Queller D."/>
            <person name="Richards S."/>
            <person name="Strassman J."/>
            <person name="Sucgang R."/>
            <person name="Worley K."/>
            <person name="Schaap P."/>
        </authorList>
    </citation>
    <scope>NUCLEOTIDE SEQUENCE</scope>
    <source>
        <strain evidence="17">QSvi11</strain>
    </source>
</reference>
<dbReference type="Gene3D" id="3.90.1600.10">
    <property type="entry name" value="Palm domain of DNA polymerase"/>
    <property type="match status" value="1"/>
</dbReference>
<accession>A0A8J4QAH3</accession>
<dbReference type="Proteomes" id="UP000695562">
    <property type="component" value="Unassembled WGS sequence"/>
</dbReference>
<dbReference type="InterPro" id="IPR045846">
    <property type="entry name" value="POLBc_alpha"/>
</dbReference>
<dbReference type="Gene3D" id="1.10.287.690">
    <property type="entry name" value="Helix hairpin bin"/>
    <property type="match status" value="1"/>
</dbReference>
<dbReference type="Gene3D" id="2.40.50.730">
    <property type="match status" value="1"/>
</dbReference>
<feature type="region of interest" description="Disordered" evidence="13">
    <location>
        <begin position="1212"/>
        <end position="1232"/>
    </location>
</feature>
<evidence type="ECO:0000256" key="3">
    <source>
        <dbReference type="ARBA" id="ARBA00022679"/>
    </source>
</evidence>
<evidence type="ECO:0000313" key="17">
    <source>
        <dbReference type="EMBL" id="KAF2077981.1"/>
    </source>
</evidence>
<keyword evidence="3 12" id="KW-0808">Transferase</keyword>
<evidence type="ECO:0000256" key="6">
    <source>
        <dbReference type="ARBA" id="ARBA00022723"/>
    </source>
</evidence>
<dbReference type="PANTHER" id="PTHR45861">
    <property type="entry name" value="DNA POLYMERASE ALPHA CATALYTIC SUBUNIT"/>
    <property type="match status" value="1"/>
</dbReference>
<keyword evidence="11" id="KW-0539">Nucleus</keyword>
<evidence type="ECO:0000256" key="7">
    <source>
        <dbReference type="ARBA" id="ARBA00022771"/>
    </source>
</evidence>
<dbReference type="InterPro" id="IPR042087">
    <property type="entry name" value="DNA_pol_B_thumb"/>
</dbReference>
<dbReference type="Gene3D" id="1.10.132.60">
    <property type="entry name" value="DNA polymerase family B, C-terminal domain"/>
    <property type="match status" value="1"/>
</dbReference>
<comment type="catalytic activity">
    <reaction evidence="12">
        <text>DNA(n) + a 2'-deoxyribonucleoside 5'-triphosphate = DNA(n+1) + diphosphate</text>
        <dbReference type="Rhea" id="RHEA:22508"/>
        <dbReference type="Rhea" id="RHEA-COMP:17339"/>
        <dbReference type="Rhea" id="RHEA-COMP:17340"/>
        <dbReference type="ChEBI" id="CHEBI:33019"/>
        <dbReference type="ChEBI" id="CHEBI:61560"/>
        <dbReference type="ChEBI" id="CHEBI:173112"/>
        <dbReference type="EC" id="2.7.7.7"/>
    </reaction>
</comment>
<evidence type="ECO:0000256" key="9">
    <source>
        <dbReference type="ARBA" id="ARBA00022932"/>
    </source>
</evidence>
<dbReference type="GO" id="GO:0003887">
    <property type="term" value="F:DNA-directed DNA polymerase activity"/>
    <property type="evidence" value="ECO:0007669"/>
    <property type="project" value="UniProtKB-KW"/>
</dbReference>
<name>A0A8J4QAH3_9MYCE</name>
<keyword evidence="10 12" id="KW-0238">DNA-binding</keyword>
<keyword evidence="18" id="KW-1185">Reference proteome</keyword>
<evidence type="ECO:0000256" key="2">
    <source>
        <dbReference type="ARBA" id="ARBA00005755"/>
    </source>
</evidence>
<evidence type="ECO:0000256" key="8">
    <source>
        <dbReference type="ARBA" id="ARBA00022833"/>
    </source>
</evidence>
<dbReference type="GO" id="GO:0003688">
    <property type="term" value="F:DNA replication origin binding"/>
    <property type="evidence" value="ECO:0007669"/>
    <property type="project" value="TreeGrafter"/>
</dbReference>